<organism evidence="1 2">
    <name type="scientific">Trichinella nativa</name>
    <dbReference type="NCBI Taxonomy" id="6335"/>
    <lineage>
        <taxon>Eukaryota</taxon>
        <taxon>Metazoa</taxon>
        <taxon>Ecdysozoa</taxon>
        <taxon>Nematoda</taxon>
        <taxon>Enoplea</taxon>
        <taxon>Dorylaimia</taxon>
        <taxon>Trichinellida</taxon>
        <taxon>Trichinellidae</taxon>
        <taxon>Trichinella</taxon>
    </lineage>
</organism>
<dbReference type="AlphaFoldDB" id="A0A0V1KIF3"/>
<reference evidence="1 2" key="1">
    <citation type="submission" date="2015-05" db="EMBL/GenBank/DDBJ databases">
        <title>Evolution of Trichinella species and genotypes.</title>
        <authorList>
            <person name="Korhonen P.K."/>
            <person name="Edoardo P."/>
            <person name="Giuseppe L.R."/>
            <person name="Gasser R.B."/>
        </authorList>
    </citation>
    <scope>NUCLEOTIDE SEQUENCE [LARGE SCALE GENOMIC DNA]</scope>
    <source>
        <strain evidence="1">ISS10</strain>
    </source>
</reference>
<keyword evidence="2" id="KW-1185">Reference proteome</keyword>
<gene>
    <name evidence="1" type="ORF">T02_1180</name>
</gene>
<comment type="caution">
    <text evidence="1">The sequence shown here is derived from an EMBL/GenBank/DDBJ whole genome shotgun (WGS) entry which is preliminary data.</text>
</comment>
<accession>A0A0V1KIF3</accession>
<dbReference type="EMBL" id="JYDW01001656">
    <property type="protein sequence ID" value="KRZ46977.1"/>
    <property type="molecule type" value="Genomic_DNA"/>
</dbReference>
<sequence length="73" mass="8682">MHSVVPRSMKMKSWTEHPRKLMVFAGPQRLNSIWGTQVVVKQRSKKERLERKKYIGVWSLGSRVDSKRMRVFP</sequence>
<feature type="non-terminal residue" evidence="1">
    <location>
        <position position="73"/>
    </location>
</feature>
<name>A0A0V1KIF3_9BILA</name>
<protein>
    <submittedName>
        <fullName evidence="1">Uncharacterized protein</fullName>
    </submittedName>
</protein>
<evidence type="ECO:0000313" key="2">
    <source>
        <dbReference type="Proteomes" id="UP000054721"/>
    </source>
</evidence>
<evidence type="ECO:0000313" key="1">
    <source>
        <dbReference type="EMBL" id="KRZ46977.1"/>
    </source>
</evidence>
<dbReference type="Proteomes" id="UP000054721">
    <property type="component" value="Unassembled WGS sequence"/>
</dbReference>
<proteinExistence type="predicted"/>